<dbReference type="EMBL" id="CP144747">
    <property type="protein sequence ID" value="WVZ63523.1"/>
    <property type="molecule type" value="Genomic_DNA"/>
</dbReference>
<keyword evidence="3" id="KW-1185">Reference proteome</keyword>
<gene>
    <name evidence="2" type="ORF">U9M48_013148</name>
</gene>
<name>A0AAQ3WJA8_PASNO</name>
<feature type="compositionally biased region" description="Basic residues" evidence="1">
    <location>
        <begin position="176"/>
        <end position="187"/>
    </location>
</feature>
<evidence type="ECO:0000313" key="2">
    <source>
        <dbReference type="EMBL" id="WVZ63523.1"/>
    </source>
</evidence>
<organism evidence="2 3">
    <name type="scientific">Paspalum notatum var. saurae</name>
    <dbReference type="NCBI Taxonomy" id="547442"/>
    <lineage>
        <taxon>Eukaryota</taxon>
        <taxon>Viridiplantae</taxon>
        <taxon>Streptophyta</taxon>
        <taxon>Embryophyta</taxon>
        <taxon>Tracheophyta</taxon>
        <taxon>Spermatophyta</taxon>
        <taxon>Magnoliopsida</taxon>
        <taxon>Liliopsida</taxon>
        <taxon>Poales</taxon>
        <taxon>Poaceae</taxon>
        <taxon>PACMAD clade</taxon>
        <taxon>Panicoideae</taxon>
        <taxon>Andropogonodae</taxon>
        <taxon>Paspaleae</taxon>
        <taxon>Paspalinae</taxon>
        <taxon>Paspalum</taxon>
    </lineage>
</organism>
<sequence>MAEFKPTSDKKIPHVGLKFKNSDEAWSFWVAYGGHIGFDVRKRYTNLSKFDGKRWTREARNGSIQDRQGRNVIENPKREAQLRYMFLSNKFHSVAQKAVDYPECCVMLDNALDCLSAQLEDKLNLSTCAMNELCNEQENIDPNVQQRDDCLSAAQLKKKEVQSKGSRQQRSWIDKLRKRKPTKPARPTKKEQRDEY</sequence>
<dbReference type="Proteomes" id="UP001341281">
    <property type="component" value="Chromosome 03"/>
</dbReference>
<feature type="region of interest" description="Disordered" evidence="1">
    <location>
        <begin position="157"/>
        <end position="196"/>
    </location>
</feature>
<evidence type="ECO:0000313" key="3">
    <source>
        <dbReference type="Proteomes" id="UP001341281"/>
    </source>
</evidence>
<protein>
    <submittedName>
        <fullName evidence="2">Uncharacterized protein</fullName>
    </submittedName>
</protein>
<evidence type="ECO:0000256" key="1">
    <source>
        <dbReference type="SAM" id="MobiDB-lite"/>
    </source>
</evidence>
<proteinExistence type="predicted"/>
<reference evidence="2 3" key="1">
    <citation type="submission" date="2024-02" db="EMBL/GenBank/DDBJ databases">
        <title>High-quality chromosome-scale genome assembly of Pensacola bahiagrass (Paspalum notatum Flugge var. saurae).</title>
        <authorList>
            <person name="Vega J.M."/>
            <person name="Podio M."/>
            <person name="Orjuela J."/>
            <person name="Siena L.A."/>
            <person name="Pessino S.C."/>
            <person name="Combes M.C."/>
            <person name="Mariac C."/>
            <person name="Albertini E."/>
            <person name="Pupilli F."/>
            <person name="Ortiz J.P.A."/>
            <person name="Leblanc O."/>
        </authorList>
    </citation>
    <scope>NUCLEOTIDE SEQUENCE [LARGE SCALE GENOMIC DNA]</scope>
    <source>
        <strain evidence="2">R1</strain>
        <tissue evidence="2">Leaf</tissue>
    </source>
</reference>
<accession>A0AAQ3WJA8</accession>
<dbReference type="AlphaFoldDB" id="A0AAQ3WJA8"/>